<dbReference type="Gene3D" id="1.10.3680.10">
    <property type="entry name" value="TerB-like"/>
    <property type="match status" value="1"/>
</dbReference>
<reference evidence="2 3" key="1">
    <citation type="submission" date="2020-07" db="EMBL/GenBank/DDBJ databases">
        <title>Diversity of carbapenemase encoding genes among Pseudomonas putida group clinical isolates in a tertiary Brazilian hospital.</title>
        <authorList>
            <person name="Alberto-Lei F."/>
            <person name="Nodari C.S."/>
            <person name="Streling A.P."/>
            <person name="Paulino J.T."/>
            <person name="Bessa-Neto F.O."/>
            <person name="Cayo R."/>
            <person name="Gales A.C."/>
        </authorList>
    </citation>
    <scope>NUCLEOTIDE SEQUENCE [LARGE SCALE GENOMIC DNA]</scope>
    <source>
        <strain evidence="2 3">12273</strain>
    </source>
</reference>
<dbReference type="InterPro" id="IPR007791">
    <property type="entry name" value="DjlA_N"/>
</dbReference>
<feature type="domain" description="Co-chaperone DjlA N-terminal" evidence="1">
    <location>
        <begin position="28"/>
        <end position="143"/>
    </location>
</feature>
<dbReference type="Pfam" id="PF05099">
    <property type="entry name" value="TerB"/>
    <property type="match status" value="1"/>
</dbReference>
<dbReference type="InterPro" id="IPR029024">
    <property type="entry name" value="TerB-like"/>
</dbReference>
<gene>
    <name evidence="2" type="ORF">H4B97_25890</name>
</gene>
<dbReference type="Proteomes" id="UP000590738">
    <property type="component" value="Unassembled WGS sequence"/>
</dbReference>
<dbReference type="SUPFAM" id="SSF158682">
    <property type="entry name" value="TerB-like"/>
    <property type="match status" value="1"/>
</dbReference>
<dbReference type="AlphaFoldDB" id="A0A7W2QWY0"/>
<dbReference type="EMBL" id="JACGCZ010000101">
    <property type="protein sequence ID" value="MBA6145857.1"/>
    <property type="molecule type" value="Genomic_DNA"/>
</dbReference>
<evidence type="ECO:0000259" key="1">
    <source>
        <dbReference type="Pfam" id="PF05099"/>
    </source>
</evidence>
<accession>A0A7W2QWY0</accession>
<name>A0A7W2QWY0_9PSED</name>
<dbReference type="RefSeq" id="WP_054881527.1">
    <property type="nucleotide sequence ID" value="NZ_JACGCZ010000101.1"/>
</dbReference>
<organism evidence="2 3">
    <name type="scientific">Pseudomonas juntendi</name>
    <dbReference type="NCBI Taxonomy" id="2666183"/>
    <lineage>
        <taxon>Bacteria</taxon>
        <taxon>Pseudomonadati</taxon>
        <taxon>Pseudomonadota</taxon>
        <taxon>Gammaproteobacteria</taxon>
        <taxon>Pseudomonadales</taxon>
        <taxon>Pseudomonadaceae</taxon>
        <taxon>Pseudomonas</taxon>
    </lineage>
</organism>
<evidence type="ECO:0000313" key="2">
    <source>
        <dbReference type="EMBL" id="MBA6145857.1"/>
    </source>
</evidence>
<proteinExistence type="predicted"/>
<evidence type="ECO:0000313" key="3">
    <source>
        <dbReference type="Proteomes" id="UP000590738"/>
    </source>
</evidence>
<dbReference type="CDD" id="cd07176">
    <property type="entry name" value="terB"/>
    <property type="match status" value="1"/>
</dbReference>
<sequence>MFGKLFGKKVSNAKAEIKKVENRDLMQAIVGGCILVAAADGEIEKSETDKIDQLIRSNKNLEHFGAEITATLGRFTEQLQAGFRVGRLNILREIRDIKNNPADAEEVFVNMITVAEADGDIEPEELKVLTEIGRELGLRLSDFGIEP</sequence>
<comment type="caution">
    <text evidence="2">The sequence shown here is derived from an EMBL/GenBank/DDBJ whole genome shotgun (WGS) entry which is preliminary data.</text>
</comment>
<protein>
    <submittedName>
        <fullName evidence="2">Tellurite resistance TerB family protein</fullName>
    </submittedName>
</protein>